<feature type="signal peptide" evidence="3">
    <location>
        <begin position="1"/>
        <end position="21"/>
    </location>
</feature>
<evidence type="ECO:0000313" key="4">
    <source>
        <dbReference type="EMBL" id="KAF9780232.1"/>
    </source>
</evidence>
<evidence type="ECO:0008006" key="6">
    <source>
        <dbReference type="Google" id="ProtNLM"/>
    </source>
</evidence>
<reference evidence="4" key="1">
    <citation type="journal article" date="2020" name="Nat. Commun.">
        <title>Large-scale genome sequencing of mycorrhizal fungi provides insights into the early evolution of symbiotic traits.</title>
        <authorList>
            <person name="Miyauchi S."/>
            <person name="Kiss E."/>
            <person name="Kuo A."/>
            <person name="Drula E."/>
            <person name="Kohler A."/>
            <person name="Sanchez-Garcia M."/>
            <person name="Morin E."/>
            <person name="Andreopoulos B."/>
            <person name="Barry K.W."/>
            <person name="Bonito G."/>
            <person name="Buee M."/>
            <person name="Carver A."/>
            <person name="Chen C."/>
            <person name="Cichocki N."/>
            <person name="Clum A."/>
            <person name="Culley D."/>
            <person name="Crous P.W."/>
            <person name="Fauchery L."/>
            <person name="Girlanda M."/>
            <person name="Hayes R.D."/>
            <person name="Keri Z."/>
            <person name="LaButti K."/>
            <person name="Lipzen A."/>
            <person name="Lombard V."/>
            <person name="Magnuson J."/>
            <person name="Maillard F."/>
            <person name="Murat C."/>
            <person name="Nolan M."/>
            <person name="Ohm R.A."/>
            <person name="Pangilinan J."/>
            <person name="Pereira M.F."/>
            <person name="Perotto S."/>
            <person name="Peter M."/>
            <person name="Pfister S."/>
            <person name="Riley R."/>
            <person name="Sitrit Y."/>
            <person name="Stielow J.B."/>
            <person name="Szollosi G."/>
            <person name="Zifcakova L."/>
            <person name="Stursova M."/>
            <person name="Spatafora J.W."/>
            <person name="Tedersoo L."/>
            <person name="Vaario L.M."/>
            <person name="Yamada A."/>
            <person name="Yan M."/>
            <person name="Wang P."/>
            <person name="Xu J."/>
            <person name="Bruns T."/>
            <person name="Baldrian P."/>
            <person name="Vilgalys R."/>
            <person name="Dunand C."/>
            <person name="Henrissat B."/>
            <person name="Grigoriev I.V."/>
            <person name="Hibbett D."/>
            <person name="Nagy L.G."/>
            <person name="Martin F.M."/>
        </authorList>
    </citation>
    <scope>NUCLEOTIDE SEQUENCE</scope>
    <source>
        <strain evidence="4">UH-Tt-Lm1</strain>
    </source>
</reference>
<feature type="chain" id="PRO_5040221278" description="Mid2 domain-containing protein" evidence="3">
    <location>
        <begin position="22"/>
        <end position="245"/>
    </location>
</feature>
<sequence>MRWSTLVYPVTLFYLLSLVNAIPHDVDVKRHWLHRRQDLTGSSSLSGPALSSQSGNPQGESSPVVSPTSQIAPSESLGPSSSLSSSISSPSPTPVQSSELPLQSTPASSGSVSPSLSSSSTSKGTPSRTSSTSSPTITNVPNNQVGTSYLHFSSTIGIPSDTLSADGNTGTGTGSGTSFLKSKAAMGSTFAIVGLVGVAIIVGAVFFLIKKIRQRKDEEDFDTYFEKLPASHSNICKFQWSRISS</sequence>
<accession>A0A9P6H6E1</accession>
<comment type="caution">
    <text evidence="4">The sequence shown here is derived from an EMBL/GenBank/DDBJ whole genome shotgun (WGS) entry which is preliminary data.</text>
</comment>
<name>A0A9P6H6E1_9AGAM</name>
<dbReference type="EMBL" id="WIUZ02000017">
    <property type="protein sequence ID" value="KAF9780232.1"/>
    <property type="molecule type" value="Genomic_DNA"/>
</dbReference>
<dbReference type="Proteomes" id="UP000736335">
    <property type="component" value="Unassembled WGS sequence"/>
</dbReference>
<evidence type="ECO:0000256" key="3">
    <source>
        <dbReference type="SAM" id="SignalP"/>
    </source>
</evidence>
<feature type="compositionally biased region" description="Low complexity" evidence="1">
    <location>
        <begin position="73"/>
        <end position="138"/>
    </location>
</feature>
<keyword evidence="3" id="KW-0732">Signal</keyword>
<evidence type="ECO:0000256" key="2">
    <source>
        <dbReference type="SAM" id="Phobius"/>
    </source>
</evidence>
<protein>
    <recommendedName>
        <fullName evidence="6">Mid2 domain-containing protein</fullName>
    </recommendedName>
</protein>
<keyword evidence="5" id="KW-1185">Reference proteome</keyword>
<feature type="compositionally biased region" description="Low complexity" evidence="1">
    <location>
        <begin position="39"/>
        <end position="55"/>
    </location>
</feature>
<dbReference type="OrthoDB" id="10626828at2759"/>
<organism evidence="4 5">
    <name type="scientific">Thelephora terrestris</name>
    <dbReference type="NCBI Taxonomy" id="56493"/>
    <lineage>
        <taxon>Eukaryota</taxon>
        <taxon>Fungi</taxon>
        <taxon>Dikarya</taxon>
        <taxon>Basidiomycota</taxon>
        <taxon>Agaricomycotina</taxon>
        <taxon>Agaricomycetes</taxon>
        <taxon>Thelephorales</taxon>
        <taxon>Thelephoraceae</taxon>
        <taxon>Thelephora</taxon>
    </lineage>
</organism>
<dbReference type="AlphaFoldDB" id="A0A9P6H6E1"/>
<gene>
    <name evidence="4" type="ORF">BJ322DRAFT_324851</name>
</gene>
<proteinExistence type="predicted"/>
<keyword evidence="2" id="KW-0472">Membrane</keyword>
<reference evidence="4" key="2">
    <citation type="submission" date="2020-11" db="EMBL/GenBank/DDBJ databases">
        <authorList>
            <consortium name="DOE Joint Genome Institute"/>
            <person name="Kuo A."/>
            <person name="Miyauchi S."/>
            <person name="Kiss E."/>
            <person name="Drula E."/>
            <person name="Kohler A."/>
            <person name="Sanchez-Garcia M."/>
            <person name="Andreopoulos B."/>
            <person name="Barry K.W."/>
            <person name="Bonito G."/>
            <person name="Buee M."/>
            <person name="Carver A."/>
            <person name="Chen C."/>
            <person name="Cichocki N."/>
            <person name="Clum A."/>
            <person name="Culley D."/>
            <person name="Crous P.W."/>
            <person name="Fauchery L."/>
            <person name="Girlanda M."/>
            <person name="Hayes R."/>
            <person name="Keri Z."/>
            <person name="Labutti K."/>
            <person name="Lipzen A."/>
            <person name="Lombard V."/>
            <person name="Magnuson J."/>
            <person name="Maillard F."/>
            <person name="Morin E."/>
            <person name="Murat C."/>
            <person name="Nolan M."/>
            <person name="Ohm R."/>
            <person name="Pangilinan J."/>
            <person name="Pereira M."/>
            <person name="Perotto S."/>
            <person name="Peter M."/>
            <person name="Riley R."/>
            <person name="Sitrit Y."/>
            <person name="Stielow B."/>
            <person name="Szollosi G."/>
            <person name="Zifcakova L."/>
            <person name="Stursova M."/>
            <person name="Spatafora J.W."/>
            <person name="Tedersoo L."/>
            <person name="Vaario L.-M."/>
            <person name="Yamada A."/>
            <person name="Yan M."/>
            <person name="Wang P."/>
            <person name="Xu J."/>
            <person name="Bruns T."/>
            <person name="Baldrian P."/>
            <person name="Vilgalys R."/>
            <person name="Henrissat B."/>
            <person name="Grigoriev I.V."/>
            <person name="Hibbett D."/>
            <person name="Nagy L.G."/>
            <person name="Martin F.M."/>
        </authorList>
    </citation>
    <scope>NUCLEOTIDE SEQUENCE</scope>
    <source>
        <strain evidence="4">UH-Tt-Lm1</strain>
    </source>
</reference>
<evidence type="ECO:0000256" key="1">
    <source>
        <dbReference type="SAM" id="MobiDB-lite"/>
    </source>
</evidence>
<feature type="transmembrane region" description="Helical" evidence="2">
    <location>
        <begin position="185"/>
        <end position="209"/>
    </location>
</feature>
<keyword evidence="2" id="KW-1133">Transmembrane helix</keyword>
<evidence type="ECO:0000313" key="5">
    <source>
        <dbReference type="Proteomes" id="UP000736335"/>
    </source>
</evidence>
<feature type="compositionally biased region" description="Polar residues" evidence="1">
    <location>
        <begin position="56"/>
        <end position="72"/>
    </location>
</feature>
<feature type="region of interest" description="Disordered" evidence="1">
    <location>
        <begin position="39"/>
        <end position="142"/>
    </location>
</feature>
<keyword evidence="2" id="KW-0812">Transmembrane</keyword>